<name>A0A1U7LMN3_NEOID</name>
<dbReference type="GO" id="GO:0010971">
    <property type="term" value="P:positive regulation of G2/M transition of mitotic cell cycle"/>
    <property type="evidence" value="ECO:0007669"/>
    <property type="project" value="EnsemblFungi"/>
</dbReference>
<dbReference type="InterPro" id="IPR001763">
    <property type="entry name" value="Rhodanese-like_dom"/>
</dbReference>
<reference evidence="13 14" key="1">
    <citation type="submission" date="2016-04" db="EMBL/GenBank/DDBJ databases">
        <title>Evolutionary innovation and constraint leading to complex multicellularity in the Ascomycota.</title>
        <authorList>
            <person name="Cisse O."/>
            <person name="Nguyen A."/>
            <person name="Hewitt D.A."/>
            <person name="Jedd G."/>
            <person name="Stajich J.E."/>
        </authorList>
    </citation>
    <scope>NUCLEOTIDE SEQUENCE [LARGE SCALE GENOMIC DNA]</scope>
    <source>
        <strain evidence="13 14">DAH-3</strain>
    </source>
</reference>
<protein>
    <recommendedName>
        <fullName evidence="9 10">M-phase inducer phosphatase</fullName>
        <ecNumber evidence="2 10">3.1.3.48</ecNumber>
    </recommendedName>
</protein>
<evidence type="ECO:0000256" key="3">
    <source>
        <dbReference type="ARBA" id="ARBA00022618"/>
    </source>
</evidence>
<dbReference type="SMART" id="SM00450">
    <property type="entry name" value="RHOD"/>
    <property type="match status" value="1"/>
</dbReference>
<evidence type="ECO:0000259" key="12">
    <source>
        <dbReference type="PROSITE" id="PS50206"/>
    </source>
</evidence>
<dbReference type="GO" id="GO:0072435">
    <property type="term" value="P:response to mitotic G2 DNA damage checkpoint signaling"/>
    <property type="evidence" value="ECO:0007669"/>
    <property type="project" value="EnsemblFungi"/>
</dbReference>
<keyword evidence="7 10" id="KW-0131">Cell cycle</keyword>
<keyword evidence="6 10" id="KW-0904">Protein phosphatase</keyword>
<dbReference type="InterPro" id="IPR000751">
    <property type="entry name" value="MPI_Phosphatase"/>
</dbReference>
<dbReference type="Proteomes" id="UP000186594">
    <property type="component" value="Unassembled WGS sequence"/>
</dbReference>
<comment type="caution">
    <text evidence="13">The sequence shown here is derived from an EMBL/GenBank/DDBJ whole genome shotgun (WGS) entry which is preliminary data.</text>
</comment>
<organism evidence="13 14">
    <name type="scientific">Neolecta irregularis (strain DAH-3)</name>
    <dbReference type="NCBI Taxonomy" id="1198029"/>
    <lineage>
        <taxon>Eukaryota</taxon>
        <taxon>Fungi</taxon>
        <taxon>Dikarya</taxon>
        <taxon>Ascomycota</taxon>
        <taxon>Taphrinomycotina</taxon>
        <taxon>Neolectales</taxon>
        <taxon>Neolectaceae</taxon>
        <taxon>Neolecta</taxon>
    </lineage>
</organism>
<dbReference type="GO" id="GO:0110044">
    <property type="term" value="P:regulation of cell cycle switching, mitotic to meiotic cell cycle"/>
    <property type="evidence" value="ECO:0007669"/>
    <property type="project" value="EnsemblFungi"/>
</dbReference>
<dbReference type="FunFam" id="3.40.250.10:FF:000021">
    <property type="entry name" value="M-phase inducer phosphatase cdc-25.2"/>
    <property type="match status" value="1"/>
</dbReference>
<dbReference type="AlphaFoldDB" id="A0A1U7LMN3"/>
<dbReference type="CDD" id="cd01530">
    <property type="entry name" value="Cdc25"/>
    <property type="match status" value="1"/>
</dbReference>
<dbReference type="GO" id="GO:0005737">
    <property type="term" value="C:cytoplasm"/>
    <property type="evidence" value="ECO:0007669"/>
    <property type="project" value="EnsemblFungi"/>
</dbReference>
<dbReference type="Gene3D" id="3.40.250.10">
    <property type="entry name" value="Rhodanese-like domain"/>
    <property type="match status" value="1"/>
</dbReference>
<evidence type="ECO:0000256" key="11">
    <source>
        <dbReference type="SAM" id="MobiDB-lite"/>
    </source>
</evidence>
<evidence type="ECO:0000256" key="2">
    <source>
        <dbReference type="ARBA" id="ARBA00013064"/>
    </source>
</evidence>
<sequence>MDASPLAALHSPHRRNLPRLPAAVSWPALQSPTASLAADLSANLHIDSSPVVPTPRRSLLPSLALRPPDSMDIDFDLSPCHASLDRFLRSSTAHNRKLSHRPSMTRLKATSFFAPTKPAPETPAVFRAAASRPQQLPASFRYPPGKENAPVLAHLYGDSSSDSPSSYSAHPDPNESPLANIKPDKSLSRFRPPRFRRTQSMFQRPGDIVAATPTPTISQPVSFSSPKIDDNPDGTILPCFNVKEDQLKRIDHNTFVDVLNGVYSSFYDELKVIDCRFPYEYDGGHVQGAININTQDSLDDALLSHPANHRTLLIFHCEYSAHRAPRMYSFLPYNQLKVRALHLRNRDRHVNMHRYPRLFYPEIYVLAGGYSQFFTHHKSRCEPQNYVEMGDHSHKQTCAKEMHAFKKNLRFFRTNSFTFGAADKNSTQEQSAWSNKRPTTPDQTPTAPSKSSHYLDPHQRLRGEHPKRMTSY</sequence>
<dbReference type="GO" id="GO:0005634">
    <property type="term" value="C:nucleus"/>
    <property type="evidence" value="ECO:0007669"/>
    <property type="project" value="EnsemblFungi"/>
</dbReference>
<evidence type="ECO:0000256" key="6">
    <source>
        <dbReference type="ARBA" id="ARBA00022912"/>
    </source>
</evidence>
<feature type="region of interest" description="Disordered" evidence="11">
    <location>
        <begin position="151"/>
        <end position="190"/>
    </location>
</feature>
<evidence type="ECO:0000256" key="8">
    <source>
        <dbReference type="ARBA" id="ARBA00051722"/>
    </source>
</evidence>
<evidence type="ECO:0000313" key="13">
    <source>
        <dbReference type="EMBL" id="OLL23926.1"/>
    </source>
</evidence>
<evidence type="ECO:0000313" key="14">
    <source>
        <dbReference type="Proteomes" id="UP000186594"/>
    </source>
</evidence>
<accession>A0A1U7LMN3</accession>
<dbReference type="PANTHER" id="PTHR10828">
    <property type="entry name" value="M-PHASE INDUCER PHOSPHATASE DUAL SPECIFICITY PHOSPHATASE CDC25"/>
    <property type="match status" value="1"/>
</dbReference>
<evidence type="ECO:0000256" key="1">
    <source>
        <dbReference type="ARBA" id="ARBA00011065"/>
    </source>
</evidence>
<evidence type="ECO:0000256" key="5">
    <source>
        <dbReference type="ARBA" id="ARBA00022801"/>
    </source>
</evidence>
<keyword evidence="3 10" id="KW-0132">Cell division</keyword>
<dbReference type="InterPro" id="IPR036873">
    <property type="entry name" value="Rhodanese-like_dom_sf"/>
</dbReference>
<keyword evidence="14" id="KW-1185">Reference proteome</keyword>
<feature type="compositionally biased region" description="Low complexity" evidence="11">
    <location>
        <begin position="158"/>
        <end position="171"/>
    </location>
</feature>
<gene>
    <name evidence="13" type="ORF">NEOLI_004706</name>
</gene>
<dbReference type="PROSITE" id="PS50206">
    <property type="entry name" value="RHODANESE_3"/>
    <property type="match status" value="1"/>
</dbReference>
<proteinExistence type="inferred from homology"/>
<feature type="compositionally biased region" description="Polar residues" evidence="11">
    <location>
        <begin position="423"/>
        <end position="452"/>
    </location>
</feature>
<dbReference type="OrthoDB" id="26523at2759"/>
<dbReference type="GO" id="GO:0031569">
    <property type="term" value="P:mitotic G2 cell size control checkpoint signaling"/>
    <property type="evidence" value="ECO:0007669"/>
    <property type="project" value="EnsemblFungi"/>
</dbReference>
<dbReference type="PRINTS" id="PR00716">
    <property type="entry name" value="MPIPHPHTASE"/>
</dbReference>
<keyword evidence="4 10" id="KW-0498">Mitosis</keyword>
<dbReference type="GO" id="GO:0004725">
    <property type="term" value="F:protein tyrosine phosphatase activity"/>
    <property type="evidence" value="ECO:0007669"/>
    <property type="project" value="UniProtKB-UniRule"/>
</dbReference>
<dbReference type="GO" id="GO:0031573">
    <property type="term" value="P:mitotic intra-S DNA damage checkpoint signaling"/>
    <property type="evidence" value="ECO:0007669"/>
    <property type="project" value="EnsemblFungi"/>
</dbReference>
<feature type="region of interest" description="Disordered" evidence="11">
    <location>
        <begin position="423"/>
        <end position="472"/>
    </location>
</feature>
<evidence type="ECO:0000256" key="9">
    <source>
        <dbReference type="ARBA" id="ARBA00067190"/>
    </source>
</evidence>
<comment type="similarity">
    <text evidence="1 10">Belongs to the MPI phosphatase family.</text>
</comment>
<dbReference type="SUPFAM" id="SSF52821">
    <property type="entry name" value="Rhodanese/Cell cycle control phosphatase"/>
    <property type="match status" value="1"/>
</dbReference>
<dbReference type="STRING" id="1198029.A0A1U7LMN3"/>
<comment type="function">
    <text evidence="10">Tyrosine protein phosphatase which functions as a dosage-dependent inducer of mitotic progression.</text>
</comment>
<feature type="compositionally biased region" description="Basic and acidic residues" evidence="11">
    <location>
        <begin position="453"/>
        <end position="472"/>
    </location>
</feature>
<dbReference type="GO" id="GO:0051301">
    <property type="term" value="P:cell division"/>
    <property type="evidence" value="ECO:0007669"/>
    <property type="project" value="UniProtKB-UniRule"/>
</dbReference>
<dbReference type="GO" id="GO:0000086">
    <property type="term" value="P:G2/M transition of mitotic cell cycle"/>
    <property type="evidence" value="ECO:0007669"/>
    <property type="project" value="TreeGrafter"/>
</dbReference>
<dbReference type="Pfam" id="PF00581">
    <property type="entry name" value="Rhodanese"/>
    <property type="match status" value="1"/>
</dbReference>
<dbReference type="OMA" id="AKEMHAF"/>
<keyword evidence="5 10" id="KW-0378">Hydrolase</keyword>
<dbReference type="PANTHER" id="PTHR10828:SF17">
    <property type="entry name" value="PROTEIN-TYROSINE-PHOSPHATASE"/>
    <property type="match status" value="1"/>
</dbReference>
<evidence type="ECO:0000256" key="4">
    <source>
        <dbReference type="ARBA" id="ARBA00022776"/>
    </source>
</evidence>
<evidence type="ECO:0000256" key="7">
    <source>
        <dbReference type="ARBA" id="ARBA00023306"/>
    </source>
</evidence>
<dbReference type="EMBL" id="LXFE01001089">
    <property type="protein sequence ID" value="OLL23926.1"/>
    <property type="molecule type" value="Genomic_DNA"/>
</dbReference>
<comment type="catalytic activity">
    <reaction evidence="8 10">
        <text>O-phospho-L-tyrosyl-[protein] + H2O = L-tyrosyl-[protein] + phosphate</text>
        <dbReference type="Rhea" id="RHEA:10684"/>
        <dbReference type="Rhea" id="RHEA-COMP:10136"/>
        <dbReference type="Rhea" id="RHEA-COMP:20101"/>
        <dbReference type="ChEBI" id="CHEBI:15377"/>
        <dbReference type="ChEBI" id="CHEBI:43474"/>
        <dbReference type="ChEBI" id="CHEBI:46858"/>
        <dbReference type="ChEBI" id="CHEBI:61978"/>
        <dbReference type="EC" id="3.1.3.48"/>
    </reaction>
</comment>
<dbReference type="EC" id="3.1.3.48" evidence="2 10"/>
<dbReference type="GO" id="GO:0110032">
    <property type="term" value="P:positive regulation of G2/MI transition of meiotic cell cycle"/>
    <property type="evidence" value="ECO:0007669"/>
    <property type="project" value="EnsemblFungi"/>
</dbReference>
<evidence type="ECO:0000256" key="10">
    <source>
        <dbReference type="RuleBase" id="RU368028"/>
    </source>
</evidence>
<feature type="domain" description="Rhodanese" evidence="12">
    <location>
        <begin position="266"/>
        <end position="382"/>
    </location>
</feature>